<dbReference type="Gene3D" id="1.20.1250.20">
    <property type="entry name" value="MFS general substrate transporter like domains"/>
    <property type="match status" value="1"/>
</dbReference>
<keyword evidence="2 5" id="KW-0812">Transmembrane</keyword>
<dbReference type="EnsemblBacteria" id="CAC12494">
    <property type="protein sequence ID" value="CAC12494"/>
    <property type="gene ID" value="CAC12494"/>
</dbReference>
<feature type="transmembrane region" description="Helical" evidence="5">
    <location>
        <begin position="158"/>
        <end position="177"/>
    </location>
</feature>
<dbReference type="EMBL" id="AL445067">
    <property type="protein sequence ID" value="CAC12494.1"/>
    <property type="molecule type" value="Genomic_DNA"/>
</dbReference>
<feature type="transmembrane region" description="Helical" evidence="5">
    <location>
        <begin position="258"/>
        <end position="277"/>
    </location>
</feature>
<dbReference type="SUPFAM" id="SSF103473">
    <property type="entry name" value="MFS general substrate transporter"/>
    <property type="match status" value="1"/>
</dbReference>
<evidence type="ECO:0000313" key="8">
    <source>
        <dbReference type="Proteomes" id="UP000001024"/>
    </source>
</evidence>
<keyword evidence="4 5" id="KW-0472">Membrane</keyword>
<evidence type="ECO:0000256" key="4">
    <source>
        <dbReference type="ARBA" id="ARBA00023136"/>
    </source>
</evidence>
<dbReference type="PANTHER" id="PTHR23508:SF10">
    <property type="entry name" value="CARBOXYLIC ACID TRANSPORTER PROTEIN HOMOLOG"/>
    <property type="match status" value="1"/>
</dbReference>
<gene>
    <name evidence="7" type="ordered locus">Ta1373</name>
</gene>
<keyword evidence="8" id="KW-1185">Reference proteome</keyword>
<dbReference type="InterPro" id="IPR036259">
    <property type="entry name" value="MFS_trans_sf"/>
</dbReference>
<sequence>MADHIRNVPGVMIPFLLSAFSVFSISMIVPQISSQFHVSISAVLLAIPIDFIGGALGGIVMGYIADRHGRKAVMIVSSLLFGIFTLLAAFSTSLYMIYACWFLIGFGVNAQNGISYPVLVETLRRSSGTIGGTMQSLYFLGFMLDSVLFVFLHYWRTYLIAAGLISLLFAVPASLILEETGSRRMSGRAERDPNFLRYTVAFSFIVIGAFMFSVPLMADVPSVISALRINPVYVTVLSLVGFAGFVLAGYLSDRYRRGYVAMGFTGAGVIFAIVLLLEGESHYLIAILGTVYISSGFFSFSGIWVSENYPPGSRALATNIVFFSGRIVGGFSPFIAALIDPSSLVYGIAIVCIVAGLMAFLGSAYVQASKSRKPALL</sequence>
<dbReference type="KEGG" id="tac:Ta1373"/>
<dbReference type="PROSITE" id="PS50850">
    <property type="entry name" value="MFS"/>
    <property type="match status" value="1"/>
</dbReference>
<name>Q9HIG6_THEAC</name>
<evidence type="ECO:0000256" key="3">
    <source>
        <dbReference type="ARBA" id="ARBA00022989"/>
    </source>
</evidence>
<feature type="transmembrane region" description="Helical" evidence="5">
    <location>
        <begin position="316"/>
        <end position="339"/>
    </location>
</feature>
<keyword evidence="3 5" id="KW-1133">Transmembrane helix</keyword>
<dbReference type="STRING" id="273075.gene:9572600"/>
<dbReference type="Pfam" id="PF07690">
    <property type="entry name" value="MFS_1"/>
    <property type="match status" value="1"/>
</dbReference>
<dbReference type="RefSeq" id="WP_010901779.1">
    <property type="nucleotide sequence ID" value="NC_002578.1"/>
</dbReference>
<dbReference type="GO" id="GO:0005886">
    <property type="term" value="C:plasma membrane"/>
    <property type="evidence" value="ECO:0007669"/>
    <property type="project" value="TreeGrafter"/>
</dbReference>
<evidence type="ECO:0000313" key="7">
    <source>
        <dbReference type="EMBL" id="CAC12494.1"/>
    </source>
</evidence>
<dbReference type="PANTHER" id="PTHR23508">
    <property type="entry name" value="CARBOXYLIC ACID TRANSPORTER PROTEIN HOMOLOG"/>
    <property type="match status" value="1"/>
</dbReference>
<dbReference type="InterPro" id="IPR020846">
    <property type="entry name" value="MFS_dom"/>
</dbReference>
<feature type="transmembrane region" description="Helical" evidence="5">
    <location>
        <begin position="198"/>
        <end position="218"/>
    </location>
</feature>
<reference evidence="7 8" key="1">
    <citation type="journal article" date="2000" name="Nature">
        <title>The genome sequence of the thermoacidophilic scavenger Thermoplasma acidophilum.</title>
        <authorList>
            <person name="Ruepp A."/>
            <person name="Graml W."/>
            <person name="Santos-Martinez M.L."/>
            <person name="Koretke K.K."/>
            <person name="Volker C."/>
            <person name="Mewes H.W."/>
            <person name="Frishman D."/>
            <person name="Stocker S."/>
            <person name="Lupas A.N."/>
            <person name="Baumeister W."/>
        </authorList>
    </citation>
    <scope>NUCLEOTIDE SEQUENCE [LARGE SCALE GENOMIC DNA]</scope>
    <source>
        <strain evidence="8">ATCC 25905 / DSM 1728 / JCM 9062 / NBRC 15155 / AMRC-C165</strain>
    </source>
</reference>
<evidence type="ECO:0000256" key="1">
    <source>
        <dbReference type="ARBA" id="ARBA00004141"/>
    </source>
</evidence>
<dbReference type="InterPro" id="IPR011701">
    <property type="entry name" value="MFS"/>
</dbReference>
<dbReference type="AlphaFoldDB" id="Q9HIG6"/>
<feature type="transmembrane region" description="Helical" evidence="5">
    <location>
        <begin position="12"/>
        <end position="32"/>
    </location>
</feature>
<evidence type="ECO:0000256" key="2">
    <source>
        <dbReference type="ARBA" id="ARBA00022692"/>
    </source>
</evidence>
<feature type="transmembrane region" description="Helical" evidence="5">
    <location>
        <begin position="72"/>
        <end position="90"/>
    </location>
</feature>
<dbReference type="PaxDb" id="273075-Ta1373"/>
<feature type="transmembrane region" description="Helical" evidence="5">
    <location>
        <begin position="345"/>
        <end position="366"/>
    </location>
</feature>
<dbReference type="HOGENOM" id="CLU_062369_0_0_2"/>
<feature type="transmembrane region" description="Helical" evidence="5">
    <location>
        <begin position="38"/>
        <end position="65"/>
    </location>
</feature>
<dbReference type="Proteomes" id="UP000001024">
    <property type="component" value="Chromosome"/>
</dbReference>
<dbReference type="OrthoDB" id="117970at2157"/>
<evidence type="ECO:0000256" key="5">
    <source>
        <dbReference type="SAM" id="Phobius"/>
    </source>
</evidence>
<organism evidence="7 8">
    <name type="scientific">Thermoplasma acidophilum (strain ATCC 25905 / DSM 1728 / JCM 9062 / NBRC 15155 / AMRC-C165)</name>
    <dbReference type="NCBI Taxonomy" id="273075"/>
    <lineage>
        <taxon>Archaea</taxon>
        <taxon>Methanobacteriati</taxon>
        <taxon>Thermoplasmatota</taxon>
        <taxon>Thermoplasmata</taxon>
        <taxon>Thermoplasmatales</taxon>
        <taxon>Thermoplasmataceae</taxon>
        <taxon>Thermoplasma</taxon>
    </lineage>
</organism>
<feature type="transmembrane region" description="Helical" evidence="5">
    <location>
        <begin position="283"/>
        <end position="304"/>
    </location>
</feature>
<dbReference type="GO" id="GO:0046943">
    <property type="term" value="F:carboxylic acid transmembrane transporter activity"/>
    <property type="evidence" value="ECO:0007669"/>
    <property type="project" value="TreeGrafter"/>
</dbReference>
<feature type="transmembrane region" description="Helical" evidence="5">
    <location>
        <begin position="230"/>
        <end position="251"/>
    </location>
</feature>
<proteinExistence type="predicted"/>
<feature type="transmembrane region" description="Helical" evidence="5">
    <location>
        <begin position="132"/>
        <end position="152"/>
    </location>
</feature>
<dbReference type="eggNOG" id="arCOG05341">
    <property type="taxonomic scope" value="Archaea"/>
</dbReference>
<dbReference type="InParanoid" id="Q9HIG6"/>
<comment type="subcellular location">
    <subcellularLocation>
        <location evidence="1">Membrane</location>
        <topology evidence="1">Multi-pass membrane protein</topology>
    </subcellularLocation>
</comment>
<protein>
    <submittedName>
        <fullName evidence="7">Transport protein mmlH related protein</fullName>
    </submittedName>
</protein>
<feature type="transmembrane region" description="Helical" evidence="5">
    <location>
        <begin position="96"/>
        <end position="120"/>
    </location>
</feature>
<accession>Q9HIG6</accession>
<feature type="domain" description="Major facilitator superfamily (MFS) profile" evidence="6">
    <location>
        <begin position="7"/>
        <end position="367"/>
    </location>
</feature>
<evidence type="ECO:0000259" key="6">
    <source>
        <dbReference type="PROSITE" id="PS50850"/>
    </source>
</evidence>